<comment type="similarity">
    <text evidence="1">Belongs to the methyltransferase superfamily.</text>
</comment>
<dbReference type="InterPro" id="IPR051419">
    <property type="entry name" value="Lys/N-term_MeTrsfase_sf"/>
</dbReference>
<dbReference type="eggNOG" id="ENOG502QWNY">
    <property type="taxonomic scope" value="Eukaryota"/>
</dbReference>
<proteinExistence type="inferred from homology"/>
<protein>
    <recommendedName>
        <fullName evidence="5">PABS domain-containing protein</fullName>
    </recommendedName>
</protein>
<dbReference type="PANTHER" id="PTHR12176">
    <property type="entry name" value="SAM-DEPENDENT METHYLTRANSFERASE SUPERFAMILY PROTEIN"/>
    <property type="match status" value="1"/>
</dbReference>
<dbReference type="OMA" id="EEDDYWV"/>
<evidence type="ECO:0000256" key="2">
    <source>
        <dbReference type="ARBA" id="ARBA00022603"/>
    </source>
</evidence>
<evidence type="ECO:0000256" key="1">
    <source>
        <dbReference type="ARBA" id="ARBA00008361"/>
    </source>
</evidence>
<evidence type="ECO:0000256" key="3">
    <source>
        <dbReference type="ARBA" id="ARBA00022679"/>
    </source>
</evidence>
<evidence type="ECO:0000313" key="4">
    <source>
        <dbReference type="EMBL" id="KCW71431.1"/>
    </source>
</evidence>
<dbReference type="Gene3D" id="3.40.50.150">
    <property type="entry name" value="Vaccinia Virus protein VP39"/>
    <property type="match status" value="1"/>
</dbReference>
<evidence type="ECO:0008006" key="5">
    <source>
        <dbReference type="Google" id="ProtNLM"/>
    </source>
</evidence>
<dbReference type="FunFam" id="3.40.50.150:FF:000236">
    <property type="entry name" value="S-adenosyl-L-methionine-dependent methyltransferases superfamily protein"/>
    <property type="match status" value="1"/>
</dbReference>
<reference evidence="4" key="1">
    <citation type="submission" date="2013-07" db="EMBL/GenBank/DDBJ databases">
        <title>The genome of Eucalyptus grandis.</title>
        <authorList>
            <person name="Schmutz J."/>
            <person name="Hayes R."/>
            <person name="Myburg A."/>
            <person name="Tuskan G."/>
            <person name="Grattapaglia D."/>
            <person name="Rokhsar D.S."/>
        </authorList>
    </citation>
    <scope>NUCLEOTIDE SEQUENCE</scope>
    <source>
        <tissue evidence="4">Leaf extractions</tissue>
    </source>
</reference>
<dbReference type="Gramene" id="KCW71431">
    <property type="protein sequence ID" value="KCW71431"/>
    <property type="gene ID" value="EUGRSUZ_F04491"/>
</dbReference>
<sequence length="340" mass="37901">MLHSVPAHKSVISGFGRSNGQISLLESRSTKFQTSFPIRCCITSFRWSGRGGFKRHVVVQGAHPNSDQEEEDQEEFRVMTATRSQYNDIVIVDTARSRFLLLDSTHNVHSMVNKGEDKWSGSYWDEFASLPAIVPKGPIAIFGLGGGTAAHLMLQLWPWLQIEGWEIDEVLIDKAREYMGLSDLEKPNRAGGMLSVHIGDVLSAVIKDDGGYYSGIAVDLFAGGRVLPQLQEVETWVEFKERLMPSGRIMVNCGGIDDTDPTGITRKWELNSTIKAMLSAFPGELSWRRTAQAEGENYLALTGPSPDLDLWSAKVPGRLSKNVREWRPCIYLARTKLTCK</sequence>
<dbReference type="InterPro" id="IPR029063">
    <property type="entry name" value="SAM-dependent_MTases_sf"/>
</dbReference>
<gene>
    <name evidence="4" type="ORF">EUGRSUZ_F04491</name>
</gene>
<dbReference type="InParanoid" id="A0A059BZS5"/>
<dbReference type="FunCoup" id="A0A059BZS5">
    <property type="interactions" value="909"/>
</dbReference>
<organism evidence="4">
    <name type="scientific">Eucalyptus grandis</name>
    <name type="common">Flooded gum</name>
    <dbReference type="NCBI Taxonomy" id="71139"/>
    <lineage>
        <taxon>Eukaryota</taxon>
        <taxon>Viridiplantae</taxon>
        <taxon>Streptophyta</taxon>
        <taxon>Embryophyta</taxon>
        <taxon>Tracheophyta</taxon>
        <taxon>Spermatophyta</taxon>
        <taxon>Magnoliopsida</taxon>
        <taxon>eudicotyledons</taxon>
        <taxon>Gunneridae</taxon>
        <taxon>Pentapetalae</taxon>
        <taxon>rosids</taxon>
        <taxon>malvids</taxon>
        <taxon>Myrtales</taxon>
        <taxon>Myrtaceae</taxon>
        <taxon>Myrtoideae</taxon>
        <taxon>Eucalypteae</taxon>
        <taxon>Eucalyptus</taxon>
    </lineage>
</organism>
<dbReference type="PANTHER" id="PTHR12176:SF76">
    <property type="entry name" value="S-ADENOSYL-L-METHIONINE-DEPENDENT METHYLTRANSFERASES SUPERFAMILY PROTEIN"/>
    <property type="match status" value="1"/>
</dbReference>
<dbReference type="GO" id="GO:0008168">
    <property type="term" value="F:methyltransferase activity"/>
    <property type="evidence" value="ECO:0007669"/>
    <property type="project" value="UniProtKB-KW"/>
</dbReference>
<keyword evidence="2" id="KW-0489">Methyltransferase</keyword>
<dbReference type="EMBL" id="KK198758">
    <property type="protein sequence ID" value="KCW71431.1"/>
    <property type="molecule type" value="Genomic_DNA"/>
</dbReference>
<dbReference type="AlphaFoldDB" id="A0A059BZS5"/>
<name>A0A059BZS5_EUCGR</name>
<dbReference type="GO" id="GO:0032259">
    <property type="term" value="P:methylation"/>
    <property type="evidence" value="ECO:0007669"/>
    <property type="project" value="UniProtKB-KW"/>
</dbReference>
<dbReference type="SUPFAM" id="SSF53335">
    <property type="entry name" value="S-adenosyl-L-methionine-dependent methyltransferases"/>
    <property type="match status" value="1"/>
</dbReference>
<keyword evidence="3" id="KW-0808">Transferase</keyword>
<accession>A0A059BZS5</accession>